<feature type="binding site" evidence="3">
    <location>
        <position position="124"/>
    </location>
    <ligand>
        <name>substrate</name>
    </ligand>
</feature>
<keyword evidence="3" id="KW-0479">Metal-binding</keyword>
<evidence type="ECO:0000313" key="6">
    <source>
        <dbReference type="Proteomes" id="UP000198649"/>
    </source>
</evidence>
<feature type="binding site" evidence="3">
    <location>
        <position position="153"/>
    </location>
    <ligand>
        <name>a divalent metal cation</name>
        <dbReference type="ChEBI" id="CHEBI:60240"/>
    </ligand>
</feature>
<name>A0A1I3N6K6_9ACTN</name>
<keyword evidence="3" id="KW-0862">Zinc</keyword>
<dbReference type="Gene3D" id="2.120.10.30">
    <property type="entry name" value="TolB, C-terminal domain"/>
    <property type="match status" value="1"/>
</dbReference>
<dbReference type="AlphaFoldDB" id="A0A1I3N6K6"/>
<dbReference type="PRINTS" id="PR01790">
    <property type="entry name" value="SMP30FAMILY"/>
</dbReference>
<feature type="binding site" evidence="3">
    <location>
        <position position="20"/>
    </location>
    <ligand>
        <name>a divalent metal cation</name>
        <dbReference type="ChEBI" id="CHEBI:60240"/>
    </ligand>
</feature>
<dbReference type="GO" id="GO:0004341">
    <property type="term" value="F:gluconolactonase activity"/>
    <property type="evidence" value="ECO:0007669"/>
    <property type="project" value="TreeGrafter"/>
</dbReference>
<dbReference type="Pfam" id="PF08450">
    <property type="entry name" value="SGL"/>
    <property type="match status" value="1"/>
</dbReference>
<comment type="similarity">
    <text evidence="1">Belongs to the SMP-30/CGR1 family.</text>
</comment>
<evidence type="ECO:0000256" key="1">
    <source>
        <dbReference type="ARBA" id="ARBA00008853"/>
    </source>
</evidence>
<evidence type="ECO:0000259" key="4">
    <source>
        <dbReference type="Pfam" id="PF08450"/>
    </source>
</evidence>
<dbReference type="InterPro" id="IPR013658">
    <property type="entry name" value="SGL"/>
</dbReference>
<accession>A0A1I3N6K6</accession>
<dbReference type="GO" id="GO:0019853">
    <property type="term" value="P:L-ascorbic acid biosynthetic process"/>
    <property type="evidence" value="ECO:0007669"/>
    <property type="project" value="TreeGrafter"/>
</dbReference>
<reference evidence="5 6" key="1">
    <citation type="submission" date="2016-10" db="EMBL/GenBank/DDBJ databases">
        <authorList>
            <person name="de Groot N.N."/>
        </authorList>
    </citation>
    <scope>NUCLEOTIDE SEQUENCE [LARGE SCALE GENOMIC DNA]</scope>
    <source>
        <strain evidence="5 6">CGMCC 1.11156</strain>
    </source>
</reference>
<dbReference type="Proteomes" id="UP000198649">
    <property type="component" value="Unassembled WGS sequence"/>
</dbReference>
<dbReference type="OrthoDB" id="2633250at2"/>
<feature type="domain" description="SMP-30/Gluconolactonase/LRE-like region" evidence="4">
    <location>
        <begin position="20"/>
        <end position="256"/>
    </location>
</feature>
<feature type="active site" description="Proton donor/acceptor" evidence="2">
    <location>
        <position position="198"/>
    </location>
</feature>
<comment type="cofactor">
    <cofactor evidence="3">
        <name>Zn(2+)</name>
        <dbReference type="ChEBI" id="CHEBI:29105"/>
    </cofactor>
    <text evidence="3">Binds 1 divalent metal cation per subunit.</text>
</comment>
<evidence type="ECO:0000313" key="5">
    <source>
        <dbReference type="EMBL" id="SFJ04847.1"/>
    </source>
</evidence>
<protein>
    <submittedName>
        <fullName evidence="5">Sugar lactone lactonase YvrE</fullName>
    </submittedName>
</protein>
<dbReference type="RefSeq" id="WP_091116171.1">
    <property type="nucleotide sequence ID" value="NZ_BKAF01000029.1"/>
</dbReference>
<sequence>MPGDRMKWHTVPGPHGRLFEGPHWIPEARVFQWVDILAATLHRWDPYNNEAAETRETGLEFATVALPLDHDRILVASRSSLHVYSWSESTMITVGEWKFPHDVRFNDGALTPCGDIYVGTMSMDRRPLGASLYKFDLAASVLEPVFTGVGISNGLSWDTDTSAFYVDSLVPQIDRVNKTEHGLTREPWLRLDEDDEPDGLAVAPSGHVVAALWGRGCLVVGATSPRKFVTATVPDAYPTSVAFGGVDDELVLVTTAGQSAATDRKARVFVGDAAELVSGS</sequence>
<dbReference type="PANTHER" id="PTHR10907:SF47">
    <property type="entry name" value="REGUCALCIN"/>
    <property type="match status" value="1"/>
</dbReference>
<dbReference type="InterPro" id="IPR005511">
    <property type="entry name" value="SMP-30"/>
</dbReference>
<dbReference type="EMBL" id="FOQG01000017">
    <property type="protein sequence ID" value="SFJ04847.1"/>
    <property type="molecule type" value="Genomic_DNA"/>
</dbReference>
<evidence type="ECO:0000256" key="2">
    <source>
        <dbReference type="PIRSR" id="PIRSR605511-1"/>
    </source>
</evidence>
<dbReference type="InterPro" id="IPR011042">
    <property type="entry name" value="6-blade_b-propeller_TolB-like"/>
</dbReference>
<feature type="binding site" evidence="3">
    <location>
        <position position="106"/>
    </location>
    <ligand>
        <name>substrate</name>
    </ligand>
</feature>
<dbReference type="PANTHER" id="PTHR10907">
    <property type="entry name" value="REGUCALCIN"/>
    <property type="match status" value="1"/>
</dbReference>
<dbReference type="STRING" id="1005945.SAMN05216561_11731"/>
<proteinExistence type="inferred from homology"/>
<gene>
    <name evidence="5" type="ORF">SAMN05216561_11731</name>
</gene>
<evidence type="ECO:0000256" key="3">
    <source>
        <dbReference type="PIRSR" id="PIRSR605511-2"/>
    </source>
</evidence>
<dbReference type="GO" id="GO:0005509">
    <property type="term" value="F:calcium ion binding"/>
    <property type="evidence" value="ECO:0007669"/>
    <property type="project" value="TreeGrafter"/>
</dbReference>
<keyword evidence="6" id="KW-1185">Reference proteome</keyword>
<dbReference type="SUPFAM" id="SSF63829">
    <property type="entry name" value="Calcium-dependent phosphotriesterase"/>
    <property type="match status" value="1"/>
</dbReference>
<feature type="binding site" evidence="3">
    <location>
        <position position="104"/>
    </location>
    <ligand>
        <name>substrate</name>
    </ligand>
</feature>
<organism evidence="5 6">
    <name type="scientific">Nocardioides psychrotolerans</name>
    <dbReference type="NCBI Taxonomy" id="1005945"/>
    <lineage>
        <taxon>Bacteria</taxon>
        <taxon>Bacillati</taxon>
        <taxon>Actinomycetota</taxon>
        <taxon>Actinomycetes</taxon>
        <taxon>Propionibacteriales</taxon>
        <taxon>Nocardioidaceae</taxon>
        <taxon>Nocardioides</taxon>
    </lineage>
</organism>
<feature type="binding site" evidence="3">
    <location>
        <position position="198"/>
    </location>
    <ligand>
        <name>a divalent metal cation</name>
        <dbReference type="ChEBI" id="CHEBI:60240"/>
    </ligand>
</feature>